<dbReference type="RefSeq" id="WP_244305257.1">
    <property type="nucleotide sequence ID" value="NZ_JACIDB010000003.1"/>
</dbReference>
<gene>
    <name evidence="1" type="ORF">GGR47_001924</name>
</gene>
<reference evidence="1 2" key="1">
    <citation type="submission" date="2020-08" db="EMBL/GenBank/DDBJ databases">
        <title>Genomic Encyclopedia of Type Strains, Phase IV (KMG-IV): sequencing the most valuable type-strain genomes for metagenomic binning, comparative biology and taxonomic classification.</title>
        <authorList>
            <person name="Goeker M."/>
        </authorList>
    </citation>
    <scope>NUCLEOTIDE SEQUENCE [LARGE SCALE GENOMIC DNA]</scope>
    <source>
        <strain evidence="1 2">DSM 15581</strain>
    </source>
</reference>
<dbReference type="AlphaFoldDB" id="A0AAW3TPV3"/>
<dbReference type="Proteomes" id="UP000528945">
    <property type="component" value="Unassembled WGS sequence"/>
</dbReference>
<dbReference type="EMBL" id="JACIDB010000003">
    <property type="protein sequence ID" value="MBB3875683.1"/>
    <property type="molecule type" value="Genomic_DNA"/>
</dbReference>
<protein>
    <submittedName>
        <fullName evidence="1">Uncharacterized protein (TIGR02117 family)</fullName>
    </submittedName>
</protein>
<name>A0AAW3TPV3_9SPHN</name>
<organism evidence="1 2">
    <name type="scientific">Sphingomonas aquatilis</name>
    <dbReference type="NCBI Taxonomy" id="93063"/>
    <lineage>
        <taxon>Bacteria</taxon>
        <taxon>Pseudomonadati</taxon>
        <taxon>Pseudomonadota</taxon>
        <taxon>Alphaproteobacteria</taxon>
        <taxon>Sphingomonadales</taxon>
        <taxon>Sphingomonadaceae</taxon>
        <taxon>Sphingomonas</taxon>
    </lineage>
</organism>
<comment type="caution">
    <text evidence="1">The sequence shown here is derived from an EMBL/GenBank/DDBJ whole genome shotgun (WGS) entry which is preliminary data.</text>
</comment>
<dbReference type="Pfam" id="PF09601">
    <property type="entry name" value="DUF2459"/>
    <property type="match status" value="1"/>
</dbReference>
<proteinExistence type="predicted"/>
<dbReference type="InterPro" id="IPR011727">
    <property type="entry name" value="CHP02117"/>
</dbReference>
<evidence type="ECO:0000313" key="1">
    <source>
        <dbReference type="EMBL" id="MBB3875683.1"/>
    </source>
</evidence>
<accession>A0AAW3TPV3</accession>
<evidence type="ECO:0000313" key="2">
    <source>
        <dbReference type="Proteomes" id="UP000528945"/>
    </source>
</evidence>
<sequence length="224" mass="24092">MILYAPIRRMGRGLLVALAVLAVVVAGYAGAGMIGGAIPANAGWRPPTRGIPVYLESNGVHVSLVLPKVAAGIDWRDWAPGADLADPRYARYDHIAIGWGERTFFLDTPTWADVRLATILHAAIGSDATLLHVEHVPAPAPSDGIRVVTLRPEEYRRLAAGIRASAAPVRRSFRGYGANDVFYAGTGHYSARRTCNAWVGATLANAGVRVGRWTPFPITVLSWF</sequence>
<keyword evidence="2" id="KW-1185">Reference proteome</keyword>